<evidence type="ECO:0000313" key="1">
    <source>
        <dbReference type="EMBL" id="JAD72758.1"/>
    </source>
</evidence>
<protein>
    <submittedName>
        <fullName evidence="1">Uncharacterized protein</fullName>
    </submittedName>
</protein>
<proteinExistence type="predicted"/>
<dbReference type="AlphaFoldDB" id="A0A0A9CE70"/>
<reference evidence="1" key="2">
    <citation type="journal article" date="2015" name="Data Brief">
        <title>Shoot transcriptome of the giant reed, Arundo donax.</title>
        <authorList>
            <person name="Barrero R.A."/>
            <person name="Guerrero F.D."/>
            <person name="Moolhuijzen P."/>
            <person name="Goolsby J.A."/>
            <person name="Tidwell J."/>
            <person name="Bellgard S.E."/>
            <person name="Bellgard M.I."/>
        </authorList>
    </citation>
    <scope>NUCLEOTIDE SEQUENCE</scope>
    <source>
        <tissue evidence="1">Shoot tissue taken approximately 20 cm above the soil surface</tissue>
    </source>
</reference>
<name>A0A0A9CE70_ARUDO</name>
<sequence>MSTDLAHVLYVHNIQILLSKKQCSVA</sequence>
<reference evidence="1" key="1">
    <citation type="submission" date="2014-09" db="EMBL/GenBank/DDBJ databases">
        <authorList>
            <person name="Magalhaes I.L.F."/>
            <person name="Oliveira U."/>
            <person name="Santos F.R."/>
            <person name="Vidigal T.H.D.A."/>
            <person name="Brescovit A.D."/>
            <person name="Santos A.J."/>
        </authorList>
    </citation>
    <scope>NUCLEOTIDE SEQUENCE</scope>
    <source>
        <tissue evidence="1">Shoot tissue taken approximately 20 cm above the soil surface</tissue>
    </source>
</reference>
<accession>A0A0A9CE70</accession>
<organism evidence="1">
    <name type="scientific">Arundo donax</name>
    <name type="common">Giant reed</name>
    <name type="synonym">Donax arundinaceus</name>
    <dbReference type="NCBI Taxonomy" id="35708"/>
    <lineage>
        <taxon>Eukaryota</taxon>
        <taxon>Viridiplantae</taxon>
        <taxon>Streptophyta</taxon>
        <taxon>Embryophyta</taxon>
        <taxon>Tracheophyta</taxon>
        <taxon>Spermatophyta</taxon>
        <taxon>Magnoliopsida</taxon>
        <taxon>Liliopsida</taxon>
        <taxon>Poales</taxon>
        <taxon>Poaceae</taxon>
        <taxon>PACMAD clade</taxon>
        <taxon>Arundinoideae</taxon>
        <taxon>Arundineae</taxon>
        <taxon>Arundo</taxon>
    </lineage>
</organism>
<dbReference type="EMBL" id="GBRH01225137">
    <property type="protein sequence ID" value="JAD72758.1"/>
    <property type="molecule type" value="Transcribed_RNA"/>
</dbReference>